<feature type="transmembrane region" description="Helical" evidence="10">
    <location>
        <begin position="40"/>
        <end position="58"/>
    </location>
</feature>
<comment type="caution">
    <text evidence="12">The sequence shown here is derived from an EMBL/GenBank/DDBJ whole genome shotgun (WGS) entry which is preliminary data.</text>
</comment>
<evidence type="ECO:0000256" key="2">
    <source>
        <dbReference type="ARBA" id="ARBA00004162"/>
    </source>
</evidence>
<evidence type="ECO:0000313" key="13">
    <source>
        <dbReference type="Proteomes" id="UP000029839"/>
    </source>
</evidence>
<evidence type="ECO:0000256" key="4">
    <source>
        <dbReference type="ARBA" id="ARBA00022475"/>
    </source>
</evidence>
<dbReference type="RefSeq" id="WP_043607664.1">
    <property type="nucleotide sequence ID" value="NZ_AXCY01000064.1"/>
</dbReference>
<organism evidence="12 13">
    <name type="scientific">Cellulomonas carbonis T26</name>
    <dbReference type="NCBI Taxonomy" id="947969"/>
    <lineage>
        <taxon>Bacteria</taxon>
        <taxon>Bacillati</taxon>
        <taxon>Actinomycetota</taxon>
        <taxon>Actinomycetes</taxon>
        <taxon>Micrococcales</taxon>
        <taxon>Cellulomonadaceae</taxon>
        <taxon>Cellulomonas</taxon>
    </lineage>
</organism>
<keyword evidence="12" id="KW-0969">Cilium</keyword>
<proteinExistence type="inferred from homology"/>
<evidence type="ECO:0000256" key="1">
    <source>
        <dbReference type="ARBA" id="ARBA00002254"/>
    </source>
</evidence>
<keyword evidence="13" id="KW-1185">Reference proteome</keyword>
<evidence type="ECO:0000256" key="3">
    <source>
        <dbReference type="ARBA" id="ARBA00008281"/>
    </source>
</evidence>
<dbReference type="InterPro" id="IPR005503">
    <property type="entry name" value="FliL"/>
</dbReference>
<evidence type="ECO:0000256" key="11">
    <source>
        <dbReference type="SAM" id="MobiDB-lite"/>
    </source>
</evidence>
<evidence type="ECO:0000256" key="7">
    <source>
        <dbReference type="ARBA" id="ARBA00022779"/>
    </source>
</evidence>
<dbReference type="Pfam" id="PF03748">
    <property type="entry name" value="FliL"/>
    <property type="match status" value="1"/>
</dbReference>
<dbReference type="AlphaFoldDB" id="A0A0A0BSE9"/>
<accession>A0A0A0BSE9</accession>
<evidence type="ECO:0000256" key="9">
    <source>
        <dbReference type="ARBA" id="ARBA00023136"/>
    </source>
</evidence>
<dbReference type="EMBL" id="AXCY01000064">
    <property type="protein sequence ID" value="KGM10074.1"/>
    <property type="molecule type" value="Genomic_DNA"/>
</dbReference>
<keyword evidence="7 10" id="KW-0283">Flagellar rotation</keyword>
<dbReference type="GO" id="GO:0009425">
    <property type="term" value="C:bacterial-type flagellum basal body"/>
    <property type="evidence" value="ECO:0007669"/>
    <property type="project" value="InterPro"/>
</dbReference>
<keyword evidence="4 10" id="KW-1003">Cell membrane</keyword>
<keyword evidence="6 10" id="KW-0812">Transmembrane</keyword>
<evidence type="ECO:0000256" key="5">
    <source>
        <dbReference type="ARBA" id="ARBA00022500"/>
    </source>
</evidence>
<keyword evidence="9 10" id="KW-0472">Membrane</keyword>
<dbReference type="Proteomes" id="UP000029839">
    <property type="component" value="Unassembled WGS sequence"/>
</dbReference>
<evidence type="ECO:0000256" key="6">
    <source>
        <dbReference type="ARBA" id="ARBA00022692"/>
    </source>
</evidence>
<reference evidence="12 13" key="1">
    <citation type="submission" date="2013-08" db="EMBL/GenBank/DDBJ databases">
        <title>Genome sequencing of Cellulomonas carbonis T26.</title>
        <authorList>
            <person name="Chen F."/>
            <person name="Li Y."/>
            <person name="Wang G."/>
        </authorList>
    </citation>
    <scope>NUCLEOTIDE SEQUENCE [LARGE SCALE GENOMIC DNA]</scope>
    <source>
        <strain evidence="12 13">T26</strain>
    </source>
</reference>
<protein>
    <recommendedName>
        <fullName evidence="10">Flagellar protein FliL</fullName>
    </recommendedName>
</protein>
<gene>
    <name evidence="12" type="ORF">N868_16740</name>
</gene>
<name>A0A0A0BSE9_9CELL</name>
<dbReference type="GO" id="GO:0005886">
    <property type="term" value="C:plasma membrane"/>
    <property type="evidence" value="ECO:0007669"/>
    <property type="project" value="UniProtKB-SubCell"/>
</dbReference>
<keyword evidence="12" id="KW-0966">Cell projection</keyword>
<feature type="compositionally biased region" description="Basic and acidic residues" evidence="11">
    <location>
        <begin position="1"/>
        <end position="11"/>
    </location>
</feature>
<feature type="region of interest" description="Disordered" evidence="11">
    <location>
        <begin position="1"/>
        <end position="35"/>
    </location>
</feature>
<comment type="function">
    <text evidence="1 10">Controls the rotational direction of flagella during chemotaxis.</text>
</comment>
<dbReference type="GO" id="GO:0071973">
    <property type="term" value="P:bacterial-type flagellum-dependent cell motility"/>
    <property type="evidence" value="ECO:0007669"/>
    <property type="project" value="InterPro"/>
</dbReference>
<evidence type="ECO:0000256" key="10">
    <source>
        <dbReference type="RuleBase" id="RU364125"/>
    </source>
</evidence>
<keyword evidence="5 10" id="KW-0145">Chemotaxis</keyword>
<dbReference type="GO" id="GO:0006935">
    <property type="term" value="P:chemotaxis"/>
    <property type="evidence" value="ECO:0007669"/>
    <property type="project" value="UniProtKB-KW"/>
</dbReference>
<comment type="subcellular location">
    <subcellularLocation>
        <location evidence="2">Cell membrane</location>
        <topology evidence="2">Single-pass membrane protein</topology>
    </subcellularLocation>
</comment>
<comment type="similarity">
    <text evidence="3 10">Belongs to the FliL family.</text>
</comment>
<sequence length="166" mass="18136">MEQRIIAEKPKIGARPPHTEGAAEQSRPSAAPTGPRRRRILALALVITLTGGTGYWFVARPALSSTTEEAPPMPGEILPVEPINLNLADGRYLRLGFALQLTAEVEEDLEPARALDIAIDVFSGRTLEEVTSPEGRQVLKDLLAARVQESYDGQVMSLYITEFVTQ</sequence>
<evidence type="ECO:0000256" key="8">
    <source>
        <dbReference type="ARBA" id="ARBA00022989"/>
    </source>
</evidence>
<keyword evidence="8 10" id="KW-1133">Transmembrane helix</keyword>
<evidence type="ECO:0000313" key="12">
    <source>
        <dbReference type="EMBL" id="KGM10074.1"/>
    </source>
</evidence>
<keyword evidence="12" id="KW-0282">Flagellum</keyword>
<reference evidence="12 13" key="2">
    <citation type="journal article" date="2015" name="Stand. Genomic Sci.">
        <title>Draft genome sequence of Cellulomonas carbonis T26(T) and comparative analysis of six Cellulomonas genomes.</title>
        <authorList>
            <person name="Zhuang W."/>
            <person name="Zhang S."/>
            <person name="Xia X."/>
            <person name="Wang G."/>
        </authorList>
    </citation>
    <scope>NUCLEOTIDE SEQUENCE [LARGE SCALE GENOMIC DNA]</scope>
    <source>
        <strain evidence="12 13">T26</strain>
    </source>
</reference>